<dbReference type="GO" id="GO:0003924">
    <property type="term" value="F:GTPase activity"/>
    <property type="evidence" value="ECO:0007669"/>
    <property type="project" value="UniProtKB-UniRule"/>
</dbReference>
<dbReference type="PROSITE" id="PS00905">
    <property type="entry name" value="GTP1_OBG"/>
    <property type="match status" value="1"/>
</dbReference>
<comment type="caution">
    <text evidence="10">The sequence shown here is derived from an EMBL/GenBank/DDBJ whole genome shotgun (WGS) entry which is preliminary data.</text>
</comment>
<keyword evidence="6 7" id="KW-0342">GTP-binding</keyword>
<evidence type="ECO:0000256" key="4">
    <source>
        <dbReference type="ARBA" id="ARBA00022801"/>
    </source>
</evidence>
<feature type="binding site" evidence="7">
    <location>
        <begin position="204"/>
        <end position="207"/>
    </location>
    <ligand>
        <name>GTP</name>
        <dbReference type="ChEBI" id="CHEBI:37565"/>
    </ligand>
</feature>
<protein>
    <recommendedName>
        <fullName evidence="7">GTPase Obg</fullName>
        <ecNumber evidence="7">3.6.5.-</ecNumber>
    </recommendedName>
    <alternativeName>
        <fullName evidence="7">GTP-binding protein Obg</fullName>
    </alternativeName>
</protein>
<accession>A0A1F8FV60</accession>
<comment type="subunit">
    <text evidence="7">Monomer.</text>
</comment>
<evidence type="ECO:0000256" key="6">
    <source>
        <dbReference type="ARBA" id="ARBA00023134"/>
    </source>
</evidence>
<dbReference type="EMBL" id="MGJZ01000033">
    <property type="protein sequence ID" value="OGN16326.1"/>
    <property type="molecule type" value="Genomic_DNA"/>
</dbReference>
<dbReference type="AlphaFoldDB" id="A0A1F8FV60"/>
<dbReference type="PANTHER" id="PTHR11702:SF31">
    <property type="entry name" value="MITOCHONDRIAL RIBOSOME-ASSOCIATED GTPASE 2"/>
    <property type="match status" value="1"/>
</dbReference>
<feature type="binding site" evidence="7">
    <location>
        <begin position="271"/>
        <end position="274"/>
    </location>
    <ligand>
        <name>GTP</name>
        <dbReference type="ChEBI" id="CHEBI:37565"/>
    </ligand>
</feature>
<evidence type="ECO:0000256" key="1">
    <source>
        <dbReference type="ARBA" id="ARBA00007699"/>
    </source>
</evidence>
<dbReference type="HAMAP" id="MF_01454">
    <property type="entry name" value="GTPase_Obg"/>
    <property type="match status" value="1"/>
</dbReference>
<evidence type="ECO:0000313" key="10">
    <source>
        <dbReference type="EMBL" id="OGN16326.1"/>
    </source>
</evidence>
<evidence type="ECO:0000259" key="8">
    <source>
        <dbReference type="PROSITE" id="PS51710"/>
    </source>
</evidence>
<organism evidence="10 11">
    <name type="scientific">Candidatus Yanofskybacteria bacterium RIFCSPHIGHO2_02_FULL_50_12</name>
    <dbReference type="NCBI Taxonomy" id="1802685"/>
    <lineage>
        <taxon>Bacteria</taxon>
        <taxon>Candidatus Yanofskyibacteriota</taxon>
    </lineage>
</organism>
<dbReference type="GO" id="GO:0042254">
    <property type="term" value="P:ribosome biogenesis"/>
    <property type="evidence" value="ECO:0007669"/>
    <property type="project" value="UniProtKB-UniRule"/>
</dbReference>
<keyword evidence="4 7" id="KW-0378">Hydrolase</keyword>
<dbReference type="Gene3D" id="2.70.210.12">
    <property type="entry name" value="GTP1/OBG domain"/>
    <property type="match status" value="1"/>
</dbReference>
<dbReference type="CDD" id="cd01898">
    <property type="entry name" value="Obg"/>
    <property type="match status" value="1"/>
</dbReference>
<feature type="binding site" evidence="7">
    <location>
        <position position="189"/>
    </location>
    <ligand>
        <name>Mg(2+)</name>
        <dbReference type="ChEBI" id="CHEBI:18420"/>
    </ligand>
</feature>
<evidence type="ECO:0000256" key="2">
    <source>
        <dbReference type="ARBA" id="ARBA00022490"/>
    </source>
</evidence>
<gene>
    <name evidence="7" type="primary">obg</name>
    <name evidence="10" type="ORF">A3C88_00870</name>
</gene>
<feature type="binding site" evidence="7">
    <location>
        <begin position="301"/>
        <end position="303"/>
    </location>
    <ligand>
        <name>GTP</name>
        <dbReference type="ChEBI" id="CHEBI:37565"/>
    </ligand>
</feature>
<dbReference type="InterPro" id="IPR006169">
    <property type="entry name" value="GTP1_OBG_dom"/>
</dbReference>
<evidence type="ECO:0000256" key="7">
    <source>
        <dbReference type="HAMAP-Rule" id="MF_01454"/>
    </source>
</evidence>
<keyword evidence="7" id="KW-0479">Metal-binding</keyword>
<dbReference type="SUPFAM" id="SSF82051">
    <property type="entry name" value="Obg GTP-binding protein N-terminal domain"/>
    <property type="match status" value="1"/>
</dbReference>
<dbReference type="Pfam" id="PF01018">
    <property type="entry name" value="GTP1_OBG"/>
    <property type="match status" value="1"/>
</dbReference>
<dbReference type="STRING" id="1802685.A3C88_00870"/>
<sequence length="322" mass="34510">MLIDDITIKVIAGNGGDGSVAFNKNLMSLGPSGAKGGHGGSVFAEGISDLGALTRLRNAKIFSAGDGKPGGRQFNDGAAGDDLIIKVPVGTVIHNLDTKEDNEITKIGERILITQGGYGGKGNFHFRSSLNTSPKQFQKGTEGKRFRIRLELKMIADVGLIGLPNAGKSSLLNELTRAKSKVANYAFTTLEPHLGVYYDLILADVPGIIEGAATGKGLGIKFLRHVERTNTLFHLISAESANPKTDYKTIRTELGKYNKALLDKKEYLFVSKSDMVPADQMKKIITALKKLNPTATPLSIHDPDAIAKVEKILNAIAKKKTA</sequence>
<dbReference type="InterPro" id="IPR014100">
    <property type="entry name" value="GTP-bd_Obg/CgtA"/>
</dbReference>
<dbReference type="NCBIfam" id="TIGR02729">
    <property type="entry name" value="Obg_CgtA"/>
    <property type="match status" value="1"/>
</dbReference>
<dbReference type="PROSITE" id="PS51710">
    <property type="entry name" value="G_OBG"/>
    <property type="match status" value="1"/>
</dbReference>
<dbReference type="GO" id="GO:0005525">
    <property type="term" value="F:GTP binding"/>
    <property type="evidence" value="ECO:0007669"/>
    <property type="project" value="UniProtKB-UniRule"/>
</dbReference>
<evidence type="ECO:0000259" key="9">
    <source>
        <dbReference type="PROSITE" id="PS51883"/>
    </source>
</evidence>
<proteinExistence type="inferred from homology"/>
<dbReference type="InterPro" id="IPR027417">
    <property type="entry name" value="P-loop_NTPase"/>
</dbReference>
<dbReference type="Proteomes" id="UP000178117">
    <property type="component" value="Unassembled WGS sequence"/>
</dbReference>
<dbReference type="PIRSF" id="PIRSF002401">
    <property type="entry name" value="GTP_bd_Obg/CgtA"/>
    <property type="match status" value="1"/>
</dbReference>
<evidence type="ECO:0000256" key="3">
    <source>
        <dbReference type="ARBA" id="ARBA00022741"/>
    </source>
</evidence>
<feature type="binding site" evidence="7">
    <location>
        <begin position="162"/>
        <end position="169"/>
    </location>
    <ligand>
        <name>GTP</name>
        <dbReference type="ChEBI" id="CHEBI:37565"/>
    </ligand>
</feature>
<evidence type="ECO:0000256" key="5">
    <source>
        <dbReference type="ARBA" id="ARBA00022842"/>
    </source>
</evidence>
<dbReference type="InterPro" id="IPR006074">
    <property type="entry name" value="GTP1-OBG_CS"/>
</dbReference>
<dbReference type="InterPro" id="IPR036726">
    <property type="entry name" value="GTP1_OBG_dom_sf"/>
</dbReference>
<comment type="cofactor">
    <cofactor evidence="7">
        <name>Mg(2+)</name>
        <dbReference type="ChEBI" id="CHEBI:18420"/>
    </cofactor>
</comment>
<comment type="subcellular location">
    <subcellularLocation>
        <location evidence="7">Cytoplasm</location>
    </subcellularLocation>
</comment>
<dbReference type="PROSITE" id="PS51883">
    <property type="entry name" value="OBG"/>
    <property type="match status" value="1"/>
</dbReference>
<feature type="binding site" evidence="7">
    <location>
        <begin position="187"/>
        <end position="191"/>
    </location>
    <ligand>
        <name>GTP</name>
        <dbReference type="ChEBI" id="CHEBI:37565"/>
    </ligand>
</feature>
<dbReference type="PRINTS" id="PR00326">
    <property type="entry name" value="GTP1OBG"/>
</dbReference>
<dbReference type="InterPro" id="IPR031167">
    <property type="entry name" value="G_OBG"/>
</dbReference>
<feature type="domain" description="Obg" evidence="9">
    <location>
        <begin position="1"/>
        <end position="155"/>
    </location>
</feature>
<dbReference type="NCBIfam" id="NF008956">
    <property type="entry name" value="PRK12299.1"/>
    <property type="match status" value="1"/>
</dbReference>
<comment type="similarity">
    <text evidence="1 7">Belongs to the TRAFAC class OBG-HflX-like GTPase superfamily. OBG GTPase family.</text>
</comment>
<dbReference type="InterPro" id="IPR006073">
    <property type="entry name" value="GTP-bd"/>
</dbReference>
<feature type="domain" description="OBG-type G" evidence="8">
    <location>
        <begin position="156"/>
        <end position="322"/>
    </location>
</feature>
<dbReference type="SUPFAM" id="SSF52540">
    <property type="entry name" value="P-loop containing nucleoside triphosphate hydrolases"/>
    <property type="match status" value="1"/>
</dbReference>
<keyword evidence="5 7" id="KW-0460">Magnesium</keyword>
<dbReference type="GO" id="GO:0000287">
    <property type="term" value="F:magnesium ion binding"/>
    <property type="evidence" value="ECO:0007669"/>
    <property type="project" value="InterPro"/>
</dbReference>
<dbReference type="Pfam" id="PF01926">
    <property type="entry name" value="MMR_HSR1"/>
    <property type="match status" value="1"/>
</dbReference>
<dbReference type="FunFam" id="2.70.210.12:FF:000001">
    <property type="entry name" value="GTPase Obg"/>
    <property type="match status" value="1"/>
</dbReference>
<dbReference type="GO" id="GO:0005737">
    <property type="term" value="C:cytoplasm"/>
    <property type="evidence" value="ECO:0007669"/>
    <property type="project" value="UniProtKB-SubCell"/>
</dbReference>
<dbReference type="EC" id="3.6.5.-" evidence="7"/>
<name>A0A1F8FV60_9BACT</name>
<evidence type="ECO:0000313" key="11">
    <source>
        <dbReference type="Proteomes" id="UP000178117"/>
    </source>
</evidence>
<keyword evidence="2 7" id="KW-0963">Cytoplasm</keyword>
<reference evidence="10 11" key="1">
    <citation type="journal article" date="2016" name="Nat. Commun.">
        <title>Thousands of microbial genomes shed light on interconnected biogeochemical processes in an aquifer system.</title>
        <authorList>
            <person name="Anantharaman K."/>
            <person name="Brown C.T."/>
            <person name="Hug L.A."/>
            <person name="Sharon I."/>
            <person name="Castelle C.J."/>
            <person name="Probst A.J."/>
            <person name="Thomas B.C."/>
            <person name="Singh A."/>
            <person name="Wilkins M.J."/>
            <person name="Karaoz U."/>
            <person name="Brodie E.L."/>
            <person name="Williams K.H."/>
            <person name="Hubbard S.S."/>
            <person name="Banfield J.F."/>
        </authorList>
    </citation>
    <scope>NUCLEOTIDE SEQUENCE [LARGE SCALE GENOMIC DNA]</scope>
</reference>
<dbReference type="PANTHER" id="PTHR11702">
    <property type="entry name" value="DEVELOPMENTALLY REGULATED GTP-BINDING PROTEIN-RELATED"/>
    <property type="match status" value="1"/>
</dbReference>
<dbReference type="InterPro" id="IPR045086">
    <property type="entry name" value="OBG_GTPase"/>
</dbReference>
<keyword evidence="3 7" id="KW-0547">Nucleotide-binding</keyword>
<comment type="function">
    <text evidence="7">An essential GTPase which binds GTP, GDP and possibly (p)ppGpp with moderate affinity, with high nucleotide exchange rates and a fairly low GTP hydrolysis rate. Plays a role in control of the cell cycle, stress response, ribosome biogenesis and in those bacteria that undergo differentiation, in morphogenesis control.</text>
</comment>
<feature type="binding site" evidence="7">
    <location>
        <position position="169"/>
    </location>
    <ligand>
        <name>Mg(2+)</name>
        <dbReference type="ChEBI" id="CHEBI:18420"/>
    </ligand>
</feature>
<dbReference type="Gene3D" id="3.40.50.300">
    <property type="entry name" value="P-loop containing nucleotide triphosphate hydrolases"/>
    <property type="match status" value="1"/>
</dbReference>